<dbReference type="EMBL" id="CP002275">
    <property type="protein sequence ID" value="AFS12066.1"/>
    <property type="molecule type" value="Genomic_DNA"/>
</dbReference>
<sequence>MYLNPDEAAAIAAATDTWQATVEALTLSRYDGHLLTIDGVTGCL</sequence>
<evidence type="ECO:0000313" key="2">
    <source>
        <dbReference type="Proteomes" id="UP000007329"/>
    </source>
</evidence>
<organism evidence="1 2">
    <name type="scientific">Mycobacterium indicus pranii (strain DSM 45239 / MTCC 9506)</name>
    <dbReference type="NCBI Taxonomy" id="1232724"/>
    <lineage>
        <taxon>Bacteria</taxon>
        <taxon>Bacillati</taxon>
        <taxon>Actinomycetota</taxon>
        <taxon>Actinomycetes</taxon>
        <taxon>Mycobacteriales</taxon>
        <taxon>Mycobacteriaceae</taxon>
        <taxon>Mycobacterium</taxon>
        <taxon>Mycobacterium avium complex (MAC)</taxon>
    </lineage>
</organism>
<dbReference type="HOGENOM" id="CLU_3218871_0_0_11"/>
<dbReference type="Proteomes" id="UP000007329">
    <property type="component" value="Chromosome"/>
</dbReference>
<dbReference type="KEGG" id="mid:MIP_00118"/>
<dbReference type="AlphaFoldDB" id="J9W9V1"/>
<gene>
    <name evidence="1" type="ORF">MIP_00118</name>
</gene>
<protein>
    <submittedName>
        <fullName evidence="1">Uncharacterized protein</fullName>
    </submittedName>
</protein>
<proteinExistence type="predicted"/>
<dbReference type="PATRIC" id="fig|1232724.3.peg.88"/>
<evidence type="ECO:0000313" key="1">
    <source>
        <dbReference type="EMBL" id="AFS12066.1"/>
    </source>
</evidence>
<reference evidence="1 2" key="2">
    <citation type="journal article" date="2012" name="Nucleic Acids Res.">
        <title>Massive gene acquisitions in Mycobacterium indicus pranii provide a perspective on mycobacterial evolution.</title>
        <authorList>
            <person name="Saini V."/>
            <person name="Raghuvanshi S."/>
            <person name="Khurana J.P."/>
            <person name="Ahmed N."/>
            <person name="Hasnain S.E."/>
            <person name="Tyagi A.K."/>
            <person name="Tyagi A.K."/>
        </authorList>
    </citation>
    <scope>NUCLEOTIDE SEQUENCE [LARGE SCALE GENOMIC DNA]</scope>
    <source>
        <strain evidence="2">DSM 45239 / MTCC 9506</strain>
    </source>
</reference>
<accession>J9W9V1</accession>
<name>J9W9V1_MYCIP</name>
<reference evidence="1 2" key="1">
    <citation type="journal article" date="2007" name="PLoS ONE">
        <title>Molecular analysis of a leprosy immunotherapeutic bacillus provides insights into Mycobacterium evolution.</title>
        <authorList>
            <person name="Ahmed N."/>
            <person name="Saini V."/>
            <person name="Raghuvanshi S."/>
            <person name="Khurana J.P."/>
            <person name="Tyagi A.K."/>
            <person name="Tyagi A.K."/>
            <person name="Hasnain S.E."/>
        </authorList>
    </citation>
    <scope>NUCLEOTIDE SEQUENCE [LARGE SCALE GENOMIC DNA]</scope>
    <source>
        <strain evidence="1">MTCC 9506</strain>
    </source>
</reference>